<dbReference type="GO" id="GO:0005634">
    <property type="term" value="C:nucleus"/>
    <property type="evidence" value="ECO:0007669"/>
    <property type="project" value="TreeGrafter"/>
</dbReference>
<dbReference type="eggNOG" id="KOG3431">
    <property type="taxonomic scope" value="Eukaryota"/>
</dbReference>
<evidence type="ECO:0000313" key="3">
    <source>
        <dbReference type="Proteomes" id="UP000007879"/>
    </source>
</evidence>
<organism evidence="2">
    <name type="scientific">Amphimedon queenslandica</name>
    <name type="common">Sponge</name>
    <dbReference type="NCBI Taxonomy" id="400682"/>
    <lineage>
        <taxon>Eukaryota</taxon>
        <taxon>Metazoa</taxon>
        <taxon>Porifera</taxon>
        <taxon>Demospongiae</taxon>
        <taxon>Heteroscleromorpha</taxon>
        <taxon>Haplosclerida</taxon>
        <taxon>Niphatidae</taxon>
        <taxon>Amphimedon</taxon>
    </lineage>
</organism>
<dbReference type="Proteomes" id="UP000007879">
    <property type="component" value="Unassembled WGS sequence"/>
</dbReference>
<dbReference type="InParanoid" id="A0A1X7V4I5"/>
<evidence type="ECO:0008006" key="4">
    <source>
        <dbReference type="Google" id="ProtNLM"/>
    </source>
</evidence>
<proteinExistence type="inferred from homology"/>
<evidence type="ECO:0000256" key="1">
    <source>
        <dbReference type="ARBA" id="ARBA00010490"/>
    </source>
</evidence>
<dbReference type="GO" id="GO:0003677">
    <property type="term" value="F:DNA binding"/>
    <property type="evidence" value="ECO:0007669"/>
    <property type="project" value="InterPro"/>
</dbReference>
<dbReference type="EnsemblMetazoa" id="XM_003385656.3">
    <property type="protein sequence ID" value="XP_003385704.1"/>
    <property type="gene ID" value="LOC100636152"/>
</dbReference>
<reference evidence="3" key="1">
    <citation type="journal article" date="2010" name="Nature">
        <title>The Amphimedon queenslandica genome and the evolution of animal complexity.</title>
        <authorList>
            <person name="Srivastava M."/>
            <person name="Simakov O."/>
            <person name="Chapman J."/>
            <person name="Fahey B."/>
            <person name="Gauthier M.E."/>
            <person name="Mitros T."/>
            <person name="Richards G.S."/>
            <person name="Conaco C."/>
            <person name="Dacre M."/>
            <person name="Hellsten U."/>
            <person name="Larroux C."/>
            <person name="Putnam N.H."/>
            <person name="Stanke M."/>
            <person name="Adamska M."/>
            <person name="Darling A."/>
            <person name="Degnan S.M."/>
            <person name="Oakley T.H."/>
            <person name="Plachetzki D.C."/>
            <person name="Zhai Y."/>
            <person name="Adamski M."/>
            <person name="Calcino A."/>
            <person name="Cummins S.F."/>
            <person name="Goodstein D.M."/>
            <person name="Harris C."/>
            <person name="Jackson D.J."/>
            <person name="Leys S.P."/>
            <person name="Shu S."/>
            <person name="Woodcroft B.J."/>
            <person name="Vervoort M."/>
            <person name="Kosik K.S."/>
            <person name="Manning G."/>
            <person name="Degnan B.M."/>
            <person name="Rokhsar D.S."/>
        </authorList>
    </citation>
    <scope>NUCLEOTIDE SEQUENCE [LARGE SCALE GENOMIC DNA]</scope>
</reference>
<sequence>MADSELDDIRAKRLAELQSQYGMKQEDQEKEVQKEKEMINVMLTQILEQDARARLNSIGLVRPEKAQSIERMLIRMAQMGQIQGKLGESELVKLLEQVNQPKKTTVKFDRRKVYDSDSD</sequence>
<dbReference type="Gene3D" id="1.10.8.140">
    <property type="entry name" value="PDCD5-like"/>
    <property type="match status" value="1"/>
</dbReference>
<name>A0A1X7V4I5_AMPQE</name>
<dbReference type="PANTHER" id="PTHR10840:SF0">
    <property type="entry name" value="PROGRAMMED CELL DEATH PROTEIN 5"/>
    <property type="match status" value="1"/>
</dbReference>
<dbReference type="InterPro" id="IPR002836">
    <property type="entry name" value="PDCD5-like"/>
</dbReference>
<dbReference type="AlphaFoldDB" id="A0A1X7V4I5"/>
<dbReference type="STRING" id="400682.A0A1X7V4I5"/>
<dbReference type="EnsemblMetazoa" id="Aqu2.1.34913_001">
    <property type="protein sequence ID" value="Aqu2.1.34913_001"/>
    <property type="gene ID" value="Aqu2.1.34913"/>
</dbReference>
<dbReference type="InterPro" id="IPR036883">
    <property type="entry name" value="PDCD5-like_sf"/>
</dbReference>
<dbReference type="OMA" id="HANICTY"/>
<dbReference type="GO" id="GO:0005829">
    <property type="term" value="C:cytosol"/>
    <property type="evidence" value="ECO:0007669"/>
    <property type="project" value="TreeGrafter"/>
</dbReference>
<dbReference type="SUPFAM" id="SSF46950">
    <property type="entry name" value="Double-stranded DNA-binding domain"/>
    <property type="match status" value="1"/>
</dbReference>
<reference evidence="2" key="2">
    <citation type="submission" date="2017-05" db="UniProtKB">
        <authorList>
            <consortium name="EnsemblMetazoa"/>
        </authorList>
    </citation>
    <scope>IDENTIFICATION</scope>
</reference>
<dbReference type="KEGG" id="aqu:100636152"/>
<dbReference type="PANTHER" id="PTHR10840">
    <property type="entry name" value="PROGRAMMED CELL DEATH PROTEIN 5"/>
    <property type="match status" value="1"/>
</dbReference>
<dbReference type="Pfam" id="PF01984">
    <property type="entry name" value="dsDNA_bind"/>
    <property type="match status" value="1"/>
</dbReference>
<dbReference type="PIRSF" id="PIRSF015730">
    <property type="entry name" value="TFAR19"/>
    <property type="match status" value="1"/>
</dbReference>
<evidence type="ECO:0000313" key="2">
    <source>
        <dbReference type="EnsemblMetazoa" id="Aqu2.1.34913_001"/>
    </source>
</evidence>
<protein>
    <recommendedName>
        <fullName evidence="4">Programmed cell death protein 5</fullName>
    </recommendedName>
</protein>
<accession>A0A1X7V4I5</accession>
<keyword evidence="3" id="KW-1185">Reference proteome</keyword>
<dbReference type="OrthoDB" id="10252486at2759"/>
<comment type="similarity">
    <text evidence="1">Belongs to the PDCD5 family.</text>
</comment>
<gene>
    <name evidence="2" type="primary">100636152</name>
</gene>